<keyword evidence="3" id="KW-1185">Reference proteome</keyword>
<accession>A0AAU9IZI2</accession>
<evidence type="ECO:0000259" key="1">
    <source>
        <dbReference type="PROSITE" id="PS50030"/>
    </source>
</evidence>
<sequence>MYIILVFLISFSMAQHIDPNPAQLNLSIEELAAILRDPQSGERLSSDPELLQHIKHRLDDPDTHRKVMEMINTGRPLLHGCPVMYGGLGGTVRKAQKEKYQSEINSIKQMGFNQDDDILDALIDSQGDISRAVDSLMSR</sequence>
<dbReference type="InterPro" id="IPR009060">
    <property type="entry name" value="UBA-like_sf"/>
</dbReference>
<dbReference type="EMBL" id="CAJZBQ010000013">
    <property type="protein sequence ID" value="CAG9314936.1"/>
    <property type="molecule type" value="Genomic_DNA"/>
</dbReference>
<protein>
    <recommendedName>
        <fullName evidence="1">UBA domain-containing protein</fullName>
    </recommendedName>
</protein>
<dbReference type="SUPFAM" id="SSF46934">
    <property type="entry name" value="UBA-like"/>
    <property type="match status" value="1"/>
</dbReference>
<feature type="domain" description="UBA" evidence="1">
    <location>
        <begin position="95"/>
        <end position="139"/>
    </location>
</feature>
<organism evidence="2 3">
    <name type="scientific">Blepharisma stoltei</name>
    <dbReference type="NCBI Taxonomy" id="1481888"/>
    <lineage>
        <taxon>Eukaryota</taxon>
        <taxon>Sar</taxon>
        <taxon>Alveolata</taxon>
        <taxon>Ciliophora</taxon>
        <taxon>Postciliodesmatophora</taxon>
        <taxon>Heterotrichea</taxon>
        <taxon>Heterotrichida</taxon>
        <taxon>Blepharismidae</taxon>
        <taxon>Blepharisma</taxon>
    </lineage>
</organism>
<dbReference type="InterPro" id="IPR015940">
    <property type="entry name" value="UBA"/>
</dbReference>
<gene>
    <name evidence="2" type="ORF">BSTOLATCC_MIC12714</name>
</gene>
<dbReference type="SMART" id="SM00165">
    <property type="entry name" value="UBA"/>
    <property type="match status" value="1"/>
</dbReference>
<dbReference type="PROSITE" id="PS50030">
    <property type="entry name" value="UBA"/>
    <property type="match status" value="1"/>
</dbReference>
<evidence type="ECO:0000313" key="3">
    <source>
        <dbReference type="Proteomes" id="UP001162131"/>
    </source>
</evidence>
<dbReference type="Proteomes" id="UP001162131">
    <property type="component" value="Unassembled WGS sequence"/>
</dbReference>
<dbReference type="Gene3D" id="1.10.8.10">
    <property type="entry name" value="DNA helicase RuvA subunit, C-terminal domain"/>
    <property type="match status" value="1"/>
</dbReference>
<comment type="caution">
    <text evidence="2">The sequence shown here is derived from an EMBL/GenBank/DDBJ whole genome shotgun (WGS) entry which is preliminary data.</text>
</comment>
<proteinExistence type="predicted"/>
<reference evidence="2" key="1">
    <citation type="submission" date="2021-09" db="EMBL/GenBank/DDBJ databases">
        <authorList>
            <consortium name="AG Swart"/>
            <person name="Singh M."/>
            <person name="Singh A."/>
            <person name="Seah K."/>
            <person name="Emmerich C."/>
        </authorList>
    </citation>
    <scope>NUCLEOTIDE SEQUENCE</scope>
    <source>
        <strain evidence="2">ATCC30299</strain>
    </source>
</reference>
<dbReference type="AlphaFoldDB" id="A0AAU9IZI2"/>
<name>A0AAU9IZI2_9CILI</name>
<evidence type="ECO:0000313" key="2">
    <source>
        <dbReference type="EMBL" id="CAG9314936.1"/>
    </source>
</evidence>